<dbReference type="Proteomes" id="UP000078595">
    <property type="component" value="Chromosome 6"/>
</dbReference>
<name>A0A1A6A2M4_9TREE</name>
<evidence type="ECO:0000313" key="3">
    <source>
        <dbReference type="EMBL" id="OBR84305.1"/>
    </source>
</evidence>
<dbReference type="Pfam" id="PF00651">
    <property type="entry name" value="BTB"/>
    <property type="match status" value="1"/>
</dbReference>
<feature type="compositionally biased region" description="Low complexity" evidence="1">
    <location>
        <begin position="468"/>
        <end position="478"/>
    </location>
</feature>
<dbReference type="AlphaFoldDB" id="A0A1A6A2M4"/>
<dbReference type="CDD" id="cd18186">
    <property type="entry name" value="BTB_POZ_ZBTB_KLHL-like"/>
    <property type="match status" value="1"/>
</dbReference>
<dbReference type="EMBL" id="KI894032">
    <property type="protein sequence ID" value="OBR84305.1"/>
    <property type="molecule type" value="Genomic_DNA"/>
</dbReference>
<protein>
    <recommendedName>
        <fullName evidence="2">BTB domain-containing protein</fullName>
    </recommendedName>
</protein>
<dbReference type="STRING" id="1296121.A0A1A6A2M4"/>
<evidence type="ECO:0000313" key="4">
    <source>
        <dbReference type="EMBL" id="WWC62795.1"/>
    </source>
</evidence>
<reference evidence="4" key="2">
    <citation type="submission" date="2013-07" db="EMBL/GenBank/DDBJ databases">
        <authorList>
            <consortium name="The Broad Institute Genome Sequencing Platform"/>
            <person name="Cuomo C."/>
            <person name="Litvintseva A."/>
            <person name="Chen Y."/>
            <person name="Heitman J."/>
            <person name="Sun S."/>
            <person name="Springer D."/>
            <person name="Dromer F."/>
            <person name="Young S.K."/>
            <person name="Zeng Q."/>
            <person name="Gargeya S."/>
            <person name="Fitzgerald M."/>
            <person name="Abouelleil A."/>
            <person name="Alvarado L."/>
            <person name="Berlin A.M."/>
            <person name="Chapman S.B."/>
            <person name="Dewar J."/>
            <person name="Goldberg J."/>
            <person name="Griggs A."/>
            <person name="Gujja S."/>
            <person name="Hansen M."/>
            <person name="Howarth C."/>
            <person name="Imamovic A."/>
            <person name="Larimer J."/>
            <person name="McCowan C."/>
            <person name="Murphy C."/>
            <person name="Pearson M."/>
            <person name="Priest M."/>
            <person name="Roberts A."/>
            <person name="Saif S."/>
            <person name="Shea T."/>
            <person name="Sykes S."/>
            <person name="Wortman J."/>
            <person name="Nusbaum C."/>
            <person name="Birren B."/>
        </authorList>
    </citation>
    <scope>NUCLEOTIDE SEQUENCE</scope>
    <source>
        <strain evidence="4">CBS 10117</strain>
    </source>
</reference>
<feature type="region of interest" description="Disordered" evidence="1">
    <location>
        <begin position="414"/>
        <end position="573"/>
    </location>
</feature>
<dbReference type="InterPro" id="IPR011333">
    <property type="entry name" value="SKP1/BTB/POZ_sf"/>
</dbReference>
<feature type="domain" description="BTB" evidence="2">
    <location>
        <begin position="294"/>
        <end position="366"/>
    </location>
</feature>
<feature type="region of interest" description="Disordered" evidence="1">
    <location>
        <begin position="1"/>
        <end position="75"/>
    </location>
</feature>
<evidence type="ECO:0000313" key="5">
    <source>
        <dbReference type="Proteomes" id="UP000078595"/>
    </source>
</evidence>
<feature type="compositionally biased region" description="Low complexity" evidence="1">
    <location>
        <begin position="25"/>
        <end position="39"/>
    </location>
</feature>
<dbReference type="VEuPathDB" id="FungiDB:I303_05163"/>
<dbReference type="InterPro" id="IPR000210">
    <property type="entry name" value="BTB/POZ_dom"/>
</dbReference>
<dbReference type="RefSeq" id="XP_018262147.1">
    <property type="nucleotide sequence ID" value="XM_018408456.1"/>
</dbReference>
<gene>
    <name evidence="3" type="ORF">I303_05163</name>
    <name evidence="4" type="ORF">I303_105392</name>
</gene>
<dbReference type="CDD" id="cd14733">
    <property type="entry name" value="BACK"/>
    <property type="match status" value="1"/>
</dbReference>
<keyword evidence="5" id="KW-1185">Reference proteome</keyword>
<dbReference type="OrthoDB" id="288590at2759"/>
<dbReference type="PANTHER" id="PTHR24413">
    <property type="entry name" value="SPECKLE-TYPE POZ PROTEIN"/>
    <property type="match status" value="1"/>
</dbReference>
<accession>A0A1A6A2M4</accession>
<reference evidence="4" key="3">
    <citation type="submission" date="2024-02" db="EMBL/GenBank/DDBJ databases">
        <title>Comparative genomics of Cryptococcus and Kwoniella reveals pathogenesis evolution and contrasting modes of karyotype evolution via chromosome fusion or intercentromeric recombination.</title>
        <authorList>
            <person name="Coelho M.A."/>
            <person name="David-Palma M."/>
            <person name="Shea T."/>
            <person name="Bowers K."/>
            <person name="McGinley-Smith S."/>
            <person name="Mohammad A.W."/>
            <person name="Gnirke A."/>
            <person name="Yurkov A.M."/>
            <person name="Nowrousian M."/>
            <person name="Sun S."/>
            <person name="Cuomo C.A."/>
            <person name="Heitman J."/>
        </authorList>
    </citation>
    <scope>NUCLEOTIDE SEQUENCE</scope>
    <source>
        <strain evidence="4">CBS 10117</strain>
    </source>
</reference>
<feature type="compositionally biased region" description="Polar residues" evidence="1">
    <location>
        <begin position="54"/>
        <end position="73"/>
    </location>
</feature>
<organism evidence="3">
    <name type="scientific">Kwoniella dejecticola CBS 10117</name>
    <dbReference type="NCBI Taxonomy" id="1296121"/>
    <lineage>
        <taxon>Eukaryota</taxon>
        <taxon>Fungi</taxon>
        <taxon>Dikarya</taxon>
        <taxon>Basidiomycota</taxon>
        <taxon>Agaricomycotina</taxon>
        <taxon>Tremellomycetes</taxon>
        <taxon>Tremellales</taxon>
        <taxon>Cryptococcaceae</taxon>
        <taxon>Kwoniella</taxon>
    </lineage>
</organism>
<feature type="compositionally biased region" description="Low complexity" evidence="1">
    <location>
        <begin position="422"/>
        <end position="435"/>
    </location>
</feature>
<feature type="compositionally biased region" description="Low complexity" evidence="1">
    <location>
        <begin position="499"/>
        <end position="541"/>
    </location>
</feature>
<dbReference type="GeneID" id="28968862"/>
<dbReference type="Gene3D" id="3.30.710.10">
    <property type="entry name" value="Potassium Channel Kv1.1, Chain A"/>
    <property type="match status" value="1"/>
</dbReference>
<dbReference type="EMBL" id="CP144535">
    <property type="protein sequence ID" value="WWC62795.1"/>
    <property type="molecule type" value="Genomic_DNA"/>
</dbReference>
<evidence type="ECO:0000259" key="2">
    <source>
        <dbReference type="PROSITE" id="PS50097"/>
    </source>
</evidence>
<feature type="compositionally biased region" description="Polar residues" evidence="1">
    <location>
        <begin position="1"/>
        <end position="17"/>
    </location>
</feature>
<dbReference type="KEGG" id="kdj:28968862"/>
<dbReference type="SUPFAM" id="SSF54695">
    <property type="entry name" value="POZ domain"/>
    <property type="match status" value="1"/>
</dbReference>
<proteinExistence type="predicted"/>
<reference evidence="3" key="1">
    <citation type="submission" date="2013-07" db="EMBL/GenBank/DDBJ databases">
        <title>The Genome Sequence of Cryptococcus dejecticola CBS10117.</title>
        <authorList>
            <consortium name="The Broad Institute Genome Sequencing Platform"/>
            <person name="Cuomo C."/>
            <person name="Litvintseva A."/>
            <person name="Chen Y."/>
            <person name="Heitman J."/>
            <person name="Sun S."/>
            <person name="Springer D."/>
            <person name="Dromer F."/>
            <person name="Young S.K."/>
            <person name="Zeng Q."/>
            <person name="Gargeya S."/>
            <person name="Fitzgerald M."/>
            <person name="Abouelleil A."/>
            <person name="Alvarado L."/>
            <person name="Berlin A.M."/>
            <person name="Chapman S.B."/>
            <person name="Dewar J."/>
            <person name="Goldberg J."/>
            <person name="Griggs A."/>
            <person name="Gujja S."/>
            <person name="Hansen M."/>
            <person name="Howarth C."/>
            <person name="Imamovic A."/>
            <person name="Larimer J."/>
            <person name="McCowan C."/>
            <person name="Murphy C."/>
            <person name="Pearson M."/>
            <person name="Priest M."/>
            <person name="Roberts A."/>
            <person name="Saif S."/>
            <person name="Shea T."/>
            <person name="Sykes S."/>
            <person name="Wortman J."/>
            <person name="Nusbaum C."/>
            <person name="Birren B."/>
        </authorList>
    </citation>
    <scope>NUCLEOTIDE SEQUENCE [LARGE SCALE GENOMIC DNA]</scope>
    <source>
        <strain evidence="3">CBS 10117</strain>
    </source>
</reference>
<evidence type="ECO:0000256" key="1">
    <source>
        <dbReference type="SAM" id="MobiDB-lite"/>
    </source>
</evidence>
<sequence length="670" mass="75338">MPVPSSSQGILSRSLPPSSHVLPASSPSTRTSTPNRNSTHGQRRYDHFAPSPILHNSSHSQSINQLHPHSSVQPPRWWDPETVQWAITDLKELTEHVEGDRDVVAVCDMPEALGKSVTTSTGNFQLDLVPRHQASSPTKSDISATPRTLSLYITSRNINTYTSQETSSSAGIFVGVTSLHPNAGHKYAETEYIWSNTSEYEFSIDNEYASIELPVLTDLLERNKSIEVEDGVMLCVRIGPKWDIQPGFKIPDPNLSSTLNGLGRLLDKPSGDVLFVCLEHQLTRTEDDLPQNDEDTLASASVQSRKRCMYAHREILEEKSEYFKDLLNSGFKESDGYARVVVGDIEYNTLYWVLRFLYTNSLDFSDKYEVRSSALIHSLNTEDMNKLVNSSSIRYLNKGEWAWYSIPFEHDTNEDEDEVRTMKSASSSSTSTVISRRSEEVPVRITLPTPAKRDSQSQLPTQSRTNARSDLPSSSRSESSVRRPLAKSSLPPIPPRRPSNPSSADSKISPSKPQSISPIHAQTQTQTQPPIQKQNQNQNQISPRTLHRSHQGYPLPVHRNEPDPHPHPTPVLEPANPLEVYIAADKYRLETLKGLAKEHLLGRLNEGCCVSLAFATYPYDELHSDILDYIVDHWNQVKSSPEFLKCIHEVRQDVWGENGPLVLHNIYMRL</sequence>
<dbReference type="PROSITE" id="PS50097">
    <property type="entry name" value="BTB"/>
    <property type="match status" value="1"/>
</dbReference>
<feature type="compositionally biased region" description="Polar residues" evidence="1">
    <location>
        <begin position="456"/>
        <end position="466"/>
    </location>
</feature>